<protein>
    <submittedName>
        <fullName evidence="2">Ovule protein</fullName>
    </submittedName>
</protein>
<sequence>LVGVEWKQGCQSTGACAEPIFRITQRNVINNEKISKSWKVLKDFEKVSSLYSSVPSNFYCCEKFSFLGRYQVSQNISARILNVLVFYNALH</sequence>
<name>A0A0M3JXC9_ANISI</name>
<organism evidence="2">
    <name type="scientific">Anisakis simplex</name>
    <name type="common">Herring worm</name>
    <dbReference type="NCBI Taxonomy" id="6269"/>
    <lineage>
        <taxon>Eukaryota</taxon>
        <taxon>Metazoa</taxon>
        <taxon>Ecdysozoa</taxon>
        <taxon>Nematoda</taxon>
        <taxon>Chromadorea</taxon>
        <taxon>Rhabditida</taxon>
        <taxon>Spirurina</taxon>
        <taxon>Ascaridomorpha</taxon>
        <taxon>Ascaridoidea</taxon>
        <taxon>Anisakidae</taxon>
        <taxon>Anisakis</taxon>
        <taxon>Anisakis simplex complex</taxon>
    </lineage>
</organism>
<dbReference type="AlphaFoldDB" id="A0A0M3JXC9"/>
<accession>A0A0M3JXC9</accession>
<evidence type="ECO:0000259" key="1">
    <source>
        <dbReference type="Pfam" id="PF25330"/>
    </source>
</evidence>
<feature type="domain" description="C2" evidence="1">
    <location>
        <begin position="3"/>
        <end position="49"/>
    </location>
</feature>
<evidence type="ECO:0000313" key="2">
    <source>
        <dbReference type="WBParaSite" id="ASIM_0001299801-mRNA-1"/>
    </source>
</evidence>
<dbReference type="WBParaSite" id="ASIM_0001299801-mRNA-1">
    <property type="protein sequence ID" value="ASIM_0001299801-mRNA-1"/>
    <property type="gene ID" value="ASIM_0001299801"/>
</dbReference>
<dbReference type="InterPro" id="IPR057569">
    <property type="entry name" value="C2_nem"/>
</dbReference>
<dbReference type="Pfam" id="PF25330">
    <property type="entry name" value="C2_nem"/>
    <property type="match status" value="1"/>
</dbReference>
<reference evidence="2" key="1">
    <citation type="submission" date="2017-02" db="UniProtKB">
        <authorList>
            <consortium name="WormBaseParasite"/>
        </authorList>
    </citation>
    <scope>IDENTIFICATION</scope>
</reference>
<proteinExistence type="predicted"/>